<organism evidence="2 3">
    <name type="scientific">Candidatus Buchananbacteria bacterium RBG_13_36_9</name>
    <dbReference type="NCBI Taxonomy" id="1797530"/>
    <lineage>
        <taxon>Bacteria</taxon>
        <taxon>Candidatus Buchananiibacteriota</taxon>
    </lineage>
</organism>
<dbReference type="EMBL" id="MHHZ01000022">
    <property type="protein sequence ID" value="OGY41092.1"/>
    <property type="molecule type" value="Genomic_DNA"/>
</dbReference>
<keyword evidence="1" id="KW-1133">Transmembrane helix</keyword>
<reference evidence="2 3" key="1">
    <citation type="journal article" date="2016" name="Nat. Commun.">
        <title>Thousands of microbial genomes shed light on interconnected biogeochemical processes in an aquifer system.</title>
        <authorList>
            <person name="Anantharaman K."/>
            <person name="Brown C.T."/>
            <person name="Hug L.A."/>
            <person name="Sharon I."/>
            <person name="Castelle C.J."/>
            <person name="Probst A.J."/>
            <person name="Thomas B.C."/>
            <person name="Singh A."/>
            <person name="Wilkins M.J."/>
            <person name="Karaoz U."/>
            <person name="Brodie E.L."/>
            <person name="Williams K.H."/>
            <person name="Hubbard S.S."/>
            <person name="Banfield J.F."/>
        </authorList>
    </citation>
    <scope>NUCLEOTIDE SEQUENCE [LARGE SCALE GENOMIC DNA]</scope>
</reference>
<feature type="transmembrane region" description="Helical" evidence="1">
    <location>
        <begin position="337"/>
        <end position="358"/>
    </location>
</feature>
<evidence type="ECO:0000256" key="1">
    <source>
        <dbReference type="SAM" id="Phobius"/>
    </source>
</evidence>
<protein>
    <submittedName>
        <fullName evidence="2">Uncharacterized protein</fullName>
    </submittedName>
</protein>
<comment type="caution">
    <text evidence="2">The sequence shown here is derived from an EMBL/GenBank/DDBJ whole genome shotgun (WGS) entry which is preliminary data.</text>
</comment>
<proteinExistence type="predicted"/>
<keyword evidence="1" id="KW-0812">Transmembrane</keyword>
<feature type="transmembrane region" description="Helical" evidence="1">
    <location>
        <begin position="395"/>
        <end position="421"/>
    </location>
</feature>
<dbReference type="Proteomes" id="UP000176498">
    <property type="component" value="Unassembled WGS sequence"/>
</dbReference>
<keyword evidence="1" id="KW-0472">Membrane</keyword>
<evidence type="ECO:0000313" key="2">
    <source>
        <dbReference type="EMBL" id="OGY41092.1"/>
    </source>
</evidence>
<feature type="transmembrane region" description="Helical" evidence="1">
    <location>
        <begin position="427"/>
        <end position="445"/>
    </location>
</feature>
<evidence type="ECO:0000313" key="3">
    <source>
        <dbReference type="Proteomes" id="UP000176498"/>
    </source>
</evidence>
<accession>A0A1G1XM97</accession>
<gene>
    <name evidence="2" type="ORF">A2Y82_01675</name>
</gene>
<sequence length="526" mass="62663">MQKFANLLENLYTADAKDKIIKREGEEMIKVSIMTSAIAFMYEKIRTIVDYSEDHLLRKNAIFRILKRRFLEGGDYYKMAENILKELISAKYLENNKMPESKIVDIAKVIEKYDLLYTGVENHHGLRDALSLYDWILSLAACELEEAITPANKMKVFARFMHDEIKDRIEIVSERMTEEEKNLQIFLAVNRSLIKSDRPMLEYLIIKLWHADWKNDYQLFLQQFIERIFEIKQSINGQINHKLSNKLLQYCRRYAMMIIIFRDVIYQDFKNARLLLDNPKLLETKIREVCQEKYDETRKRLKTHIGRAIIYVFLTKMLLALIVEIPFDMYILNTFSWMAAIINITFPPLLMVFIATTIRTPGEKNTQTMVKGIFDLLEGNLGEIQYIRDTKKRNWFVWLLLNSIYFITFLVPFALIIYFLYRIEFSILSIMLFLVFFSIVSFFGVRIRNSARELNVLKKRENIFGEIFDFFTLPFIRMGRFLSLNFSKINIFVFILDFLIEAPLKIILQGFEEWLAFFKEKKEDLE</sequence>
<feature type="transmembrane region" description="Helical" evidence="1">
    <location>
        <begin position="308"/>
        <end position="331"/>
    </location>
</feature>
<dbReference type="AlphaFoldDB" id="A0A1G1XM97"/>
<name>A0A1G1XM97_9BACT</name>